<dbReference type="EMBL" id="JACHIV010000001">
    <property type="protein sequence ID" value="MBB5068046.1"/>
    <property type="molecule type" value="Genomic_DNA"/>
</dbReference>
<feature type="compositionally biased region" description="Low complexity" evidence="1">
    <location>
        <begin position="50"/>
        <end position="62"/>
    </location>
</feature>
<evidence type="ECO:0000259" key="4">
    <source>
        <dbReference type="Pfam" id="PF17479"/>
    </source>
</evidence>
<evidence type="ECO:0000256" key="2">
    <source>
        <dbReference type="SAM" id="SignalP"/>
    </source>
</evidence>
<reference evidence="5 6" key="1">
    <citation type="submission" date="2020-08" db="EMBL/GenBank/DDBJ databases">
        <title>Sequencing the genomes of 1000 actinobacteria strains.</title>
        <authorList>
            <person name="Klenk H.-P."/>
        </authorList>
    </citation>
    <scope>NUCLEOTIDE SEQUENCE [LARGE SCALE GENOMIC DNA]</scope>
    <source>
        <strain evidence="5 6">DSM 45582</strain>
    </source>
</reference>
<comment type="caution">
    <text evidence="5">The sequence shown here is derived from an EMBL/GenBank/DDBJ whole genome shotgun (WGS) entry which is preliminary data.</text>
</comment>
<evidence type="ECO:0000313" key="5">
    <source>
        <dbReference type="EMBL" id="MBB5068046.1"/>
    </source>
</evidence>
<feature type="signal peptide" evidence="2">
    <location>
        <begin position="1"/>
        <end position="23"/>
    </location>
</feature>
<gene>
    <name evidence="5" type="ORF">BJ969_001134</name>
</gene>
<evidence type="ECO:0000259" key="3">
    <source>
        <dbReference type="Pfam" id="PF11258"/>
    </source>
</evidence>
<dbReference type="Pfam" id="PF11258">
    <property type="entry name" value="DUF3048"/>
    <property type="match status" value="1"/>
</dbReference>
<dbReference type="Proteomes" id="UP000580474">
    <property type="component" value="Unassembled WGS sequence"/>
</dbReference>
<dbReference type="PROSITE" id="PS51257">
    <property type="entry name" value="PROKAR_LIPOPROTEIN"/>
    <property type="match status" value="1"/>
</dbReference>
<dbReference type="SUPFAM" id="SSF159774">
    <property type="entry name" value="YerB-like"/>
    <property type="match status" value="1"/>
</dbReference>
<keyword evidence="2" id="KW-0732">Signal</keyword>
<dbReference type="Gene3D" id="3.50.90.10">
    <property type="entry name" value="YerB-like"/>
    <property type="match status" value="1"/>
</dbReference>
<dbReference type="InterPro" id="IPR023158">
    <property type="entry name" value="YerB-like_sf"/>
</dbReference>
<protein>
    <recommendedName>
        <fullName evidence="7">DUF3048 family protein</fullName>
    </recommendedName>
</protein>
<evidence type="ECO:0000256" key="1">
    <source>
        <dbReference type="SAM" id="MobiDB-lite"/>
    </source>
</evidence>
<evidence type="ECO:0000313" key="6">
    <source>
        <dbReference type="Proteomes" id="UP000580474"/>
    </source>
</evidence>
<feature type="domain" description="DUF3048" evidence="3">
    <location>
        <begin position="60"/>
        <end position="185"/>
    </location>
</feature>
<evidence type="ECO:0008006" key="7">
    <source>
        <dbReference type="Google" id="ProtNLM"/>
    </source>
</evidence>
<feature type="chain" id="PRO_5038799524" description="DUF3048 family protein" evidence="2">
    <location>
        <begin position="24"/>
        <end position="330"/>
    </location>
</feature>
<sequence length="330" mass="33874">MVRFRGVLVRAAVLLAVLATVLAGGLACQPARTQRAPDEPQGAAPPPEPTAEAPAAGAPSSAPPVLAVKIDNVPEARPPTGIGSADVVVVEPVEGGLSRLVAVFGAKRPPVVGPVRSARETDLELLSQFGRPTLVFSGAAPELLPKLDSAAVDPVRPEQLPGAFFRGGDRPVPHNLFVRPGEVPAGAAWSPKAPLVFGPAPAGGVPRESAQVDYLAASTGFTWSPEQQRWLVSMDGEPAAATDSGRLGAGTVVLQEVRVRDSALSDSAGSVSPHAETVGSGRAVVLRDGKAFEARWSRPGPDVGTSYTTPSGAPLPFAPGPVWVALNDRL</sequence>
<name>A0A840N7G8_9PSEU</name>
<dbReference type="AlphaFoldDB" id="A0A840N7G8"/>
<organism evidence="5 6">
    <name type="scientific">Saccharopolyspora gloriosae</name>
    <dbReference type="NCBI Taxonomy" id="455344"/>
    <lineage>
        <taxon>Bacteria</taxon>
        <taxon>Bacillati</taxon>
        <taxon>Actinomycetota</taxon>
        <taxon>Actinomycetes</taxon>
        <taxon>Pseudonocardiales</taxon>
        <taxon>Pseudonocardiaceae</taxon>
        <taxon>Saccharopolyspora</taxon>
    </lineage>
</organism>
<dbReference type="RefSeq" id="WP_184477810.1">
    <property type="nucleotide sequence ID" value="NZ_JACHIV010000001.1"/>
</dbReference>
<dbReference type="InterPro" id="IPR021416">
    <property type="entry name" value="DUF3048_N"/>
</dbReference>
<feature type="region of interest" description="Disordered" evidence="1">
    <location>
        <begin position="32"/>
        <end position="62"/>
    </location>
</feature>
<keyword evidence="6" id="KW-1185">Reference proteome</keyword>
<accession>A0A840N7G8</accession>
<dbReference type="Pfam" id="PF17479">
    <property type="entry name" value="DUF3048_C"/>
    <property type="match status" value="1"/>
</dbReference>
<dbReference type="InterPro" id="IPR035328">
    <property type="entry name" value="DUF3048_C"/>
</dbReference>
<proteinExistence type="predicted"/>
<feature type="domain" description="DUF3048" evidence="4">
    <location>
        <begin position="212"/>
        <end position="324"/>
    </location>
</feature>